<accession>A0A6A6BAA1</accession>
<sequence>MITPTLSTSSSFVSIASEISLLSLSDTSSRRGGGYGHSLRGRILRSKQIDFGQIRDWLHECETQHDDTCNMPHSETTRAGGRSLAGMLLIDVGERKVVTAPSGAKFAALSYVWGKWGGQKVIYASSSNIAFLRTPGALNGIHLPVVVRDAMDLVSRIGLRYLWCDLLCIVQDNTALRDQQISQMDVIYSKSHLTLVALTGEHGNDELPGVREGTKRKEICSLAELSSGTKFIARPPCLDFIRTNTIYEHRGWTFQERLMSRRCLYLTDRQIYFQCPS</sequence>
<evidence type="ECO:0000259" key="1">
    <source>
        <dbReference type="Pfam" id="PF06985"/>
    </source>
</evidence>
<dbReference type="RefSeq" id="XP_033395144.1">
    <property type="nucleotide sequence ID" value="XM_033537225.1"/>
</dbReference>
<dbReference type="EMBL" id="ML995493">
    <property type="protein sequence ID" value="KAF2139431.1"/>
    <property type="molecule type" value="Genomic_DNA"/>
</dbReference>
<keyword evidence="3" id="KW-1185">Reference proteome</keyword>
<evidence type="ECO:0000313" key="2">
    <source>
        <dbReference type="EMBL" id="KAF2139431.1"/>
    </source>
</evidence>
<organism evidence="2 3">
    <name type="scientific">Aplosporella prunicola CBS 121167</name>
    <dbReference type="NCBI Taxonomy" id="1176127"/>
    <lineage>
        <taxon>Eukaryota</taxon>
        <taxon>Fungi</taxon>
        <taxon>Dikarya</taxon>
        <taxon>Ascomycota</taxon>
        <taxon>Pezizomycotina</taxon>
        <taxon>Dothideomycetes</taxon>
        <taxon>Dothideomycetes incertae sedis</taxon>
        <taxon>Botryosphaeriales</taxon>
        <taxon>Aplosporellaceae</taxon>
        <taxon>Aplosporella</taxon>
    </lineage>
</organism>
<proteinExistence type="predicted"/>
<dbReference type="PANTHER" id="PTHR33112:SF12">
    <property type="entry name" value="HETEROKARYON INCOMPATIBILITY DOMAIN-CONTAINING PROTEIN"/>
    <property type="match status" value="1"/>
</dbReference>
<gene>
    <name evidence="2" type="ORF">K452DRAFT_232292</name>
</gene>
<dbReference type="GeneID" id="54294721"/>
<evidence type="ECO:0000313" key="3">
    <source>
        <dbReference type="Proteomes" id="UP000799438"/>
    </source>
</evidence>
<dbReference type="PANTHER" id="PTHR33112">
    <property type="entry name" value="DOMAIN PROTEIN, PUTATIVE-RELATED"/>
    <property type="match status" value="1"/>
</dbReference>
<name>A0A6A6BAA1_9PEZI</name>
<feature type="non-terminal residue" evidence="2">
    <location>
        <position position="277"/>
    </location>
</feature>
<dbReference type="OrthoDB" id="5428863at2759"/>
<feature type="domain" description="Heterokaryon incompatibility" evidence="1">
    <location>
        <begin position="106"/>
        <end position="256"/>
    </location>
</feature>
<dbReference type="InterPro" id="IPR010730">
    <property type="entry name" value="HET"/>
</dbReference>
<protein>
    <recommendedName>
        <fullName evidence="1">Heterokaryon incompatibility domain-containing protein</fullName>
    </recommendedName>
</protein>
<dbReference type="AlphaFoldDB" id="A0A6A6BAA1"/>
<dbReference type="Pfam" id="PF06985">
    <property type="entry name" value="HET"/>
    <property type="match status" value="1"/>
</dbReference>
<dbReference type="Proteomes" id="UP000799438">
    <property type="component" value="Unassembled WGS sequence"/>
</dbReference>
<reference evidence="2" key="1">
    <citation type="journal article" date="2020" name="Stud. Mycol.">
        <title>101 Dothideomycetes genomes: a test case for predicting lifestyles and emergence of pathogens.</title>
        <authorList>
            <person name="Haridas S."/>
            <person name="Albert R."/>
            <person name="Binder M."/>
            <person name="Bloem J."/>
            <person name="Labutti K."/>
            <person name="Salamov A."/>
            <person name="Andreopoulos B."/>
            <person name="Baker S."/>
            <person name="Barry K."/>
            <person name="Bills G."/>
            <person name="Bluhm B."/>
            <person name="Cannon C."/>
            <person name="Castanera R."/>
            <person name="Culley D."/>
            <person name="Daum C."/>
            <person name="Ezra D."/>
            <person name="Gonzalez J."/>
            <person name="Henrissat B."/>
            <person name="Kuo A."/>
            <person name="Liang C."/>
            <person name="Lipzen A."/>
            <person name="Lutzoni F."/>
            <person name="Magnuson J."/>
            <person name="Mondo S."/>
            <person name="Nolan M."/>
            <person name="Ohm R."/>
            <person name="Pangilinan J."/>
            <person name="Park H.-J."/>
            <person name="Ramirez L."/>
            <person name="Alfaro M."/>
            <person name="Sun H."/>
            <person name="Tritt A."/>
            <person name="Yoshinaga Y."/>
            <person name="Zwiers L.-H."/>
            <person name="Turgeon B."/>
            <person name="Goodwin S."/>
            <person name="Spatafora J."/>
            <person name="Crous P."/>
            <person name="Grigoriev I."/>
        </authorList>
    </citation>
    <scope>NUCLEOTIDE SEQUENCE</scope>
    <source>
        <strain evidence="2">CBS 121167</strain>
    </source>
</reference>